<reference evidence="4 5" key="1">
    <citation type="journal article" date="2008" name="Int. J. Syst. Evol. Microbiol.">
        <title>Amphritea japonica sp. nov. and Amphritea balenae sp. nov., isolated from the sediment adjacent to sperm whale carcasses off Kagoshima, Japan.</title>
        <authorList>
            <person name="Miyazaki M."/>
            <person name="Nogi Y."/>
            <person name="Fujiwara Y."/>
            <person name="Kawato M."/>
            <person name="Nagahama T."/>
            <person name="Kubokawa K."/>
            <person name="Horikoshi K."/>
        </authorList>
    </citation>
    <scope>NUCLEOTIDE SEQUENCE [LARGE SCALE GENOMIC DNA]</scope>
    <source>
        <strain evidence="4 5">ATCC BAA-1530</strain>
    </source>
</reference>
<evidence type="ECO:0000313" key="4">
    <source>
        <dbReference type="EMBL" id="BBB24965.1"/>
    </source>
</evidence>
<dbReference type="InterPro" id="IPR029401">
    <property type="entry name" value="Nudix_N"/>
</dbReference>
<gene>
    <name evidence="4" type="ORF">AMJAP_0366</name>
</gene>
<dbReference type="Proteomes" id="UP000595663">
    <property type="component" value="Chromosome"/>
</dbReference>
<keyword evidence="2" id="KW-0378">Hydrolase</keyword>
<evidence type="ECO:0000259" key="3">
    <source>
        <dbReference type="PROSITE" id="PS51462"/>
    </source>
</evidence>
<dbReference type="EMBL" id="AP014545">
    <property type="protein sequence ID" value="BBB24965.1"/>
    <property type="molecule type" value="Genomic_DNA"/>
</dbReference>
<dbReference type="PROSITE" id="PS51462">
    <property type="entry name" value="NUDIX"/>
    <property type="match status" value="1"/>
</dbReference>
<evidence type="ECO:0000256" key="1">
    <source>
        <dbReference type="ARBA" id="ARBA00001946"/>
    </source>
</evidence>
<dbReference type="KEGG" id="ajp:AMJAP_0366"/>
<protein>
    <submittedName>
        <fullName evidence="4">ADP-ribose pyrophosphatase</fullName>
    </submittedName>
</protein>
<keyword evidence="5" id="KW-1185">Reference proteome</keyword>
<dbReference type="Pfam" id="PF14803">
    <property type="entry name" value="Zn_ribbon_Nudix"/>
    <property type="match status" value="1"/>
</dbReference>
<dbReference type="PROSITE" id="PS00893">
    <property type="entry name" value="NUDIX_BOX"/>
    <property type="match status" value="1"/>
</dbReference>
<dbReference type="Pfam" id="PF00293">
    <property type="entry name" value="NUDIX"/>
    <property type="match status" value="1"/>
</dbReference>
<dbReference type="Gene3D" id="3.90.79.10">
    <property type="entry name" value="Nucleoside Triphosphate Pyrophosphohydrolase"/>
    <property type="match status" value="1"/>
</dbReference>
<dbReference type="InterPro" id="IPR015797">
    <property type="entry name" value="NUDIX_hydrolase-like_dom_sf"/>
</dbReference>
<evidence type="ECO:0000313" key="5">
    <source>
        <dbReference type="Proteomes" id="UP000595663"/>
    </source>
</evidence>
<feature type="domain" description="Nudix hydrolase" evidence="3">
    <location>
        <begin position="22"/>
        <end position="159"/>
    </location>
</feature>
<name>A0A7R6PIA7_9GAMM</name>
<dbReference type="InterPro" id="IPR020084">
    <property type="entry name" value="NUDIX_hydrolase_CS"/>
</dbReference>
<dbReference type="Gene3D" id="2.20.70.10">
    <property type="match status" value="1"/>
</dbReference>
<organism evidence="4 5">
    <name type="scientific">Amphritea japonica ATCC BAA-1530</name>
    <dbReference type="NCBI Taxonomy" id="1278309"/>
    <lineage>
        <taxon>Bacteria</taxon>
        <taxon>Pseudomonadati</taxon>
        <taxon>Pseudomonadota</taxon>
        <taxon>Gammaproteobacteria</taxon>
        <taxon>Oceanospirillales</taxon>
        <taxon>Oceanospirillaceae</taxon>
        <taxon>Amphritea</taxon>
    </lineage>
</organism>
<dbReference type="InterPro" id="IPR000086">
    <property type="entry name" value="NUDIX_hydrolase_dom"/>
</dbReference>
<dbReference type="SUPFAM" id="SSF55811">
    <property type="entry name" value="Nudix"/>
    <property type="match status" value="1"/>
</dbReference>
<dbReference type="RefSeq" id="WP_019620859.1">
    <property type="nucleotide sequence ID" value="NZ_AP014545.1"/>
</dbReference>
<sequence length="189" mass="21531">MNFCSQCGSTVRFDIPEDDTRPRHICNSCGVIHYINPKVIAGCLPVYEDKVLLCKRAIEPRNGYWTLPAGFMENGESTRNAATRETLEEANARVSNLQLYTITSLVPVSQVQLIYLAQLDDLNFSAGDETEDVQLFSEEDIPWKELAFQTIRNALKFYFEDRKEGKFPMRHVDLETPAGQYVDKSIQSI</sequence>
<dbReference type="PANTHER" id="PTHR43222">
    <property type="entry name" value="NUDIX HYDROLASE 23"/>
    <property type="match status" value="1"/>
</dbReference>
<comment type="cofactor">
    <cofactor evidence="1">
        <name>Mg(2+)</name>
        <dbReference type="ChEBI" id="CHEBI:18420"/>
    </cofactor>
</comment>
<proteinExistence type="predicted"/>
<dbReference type="GO" id="GO:0016787">
    <property type="term" value="F:hydrolase activity"/>
    <property type="evidence" value="ECO:0007669"/>
    <property type="project" value="UniProtKB-KW"/>
</dbReference>
<evidence type="ECO:0000256" key="2">
    <source>
        <dbReference type="ARBA" id="ARBA00022801"/>
    </source>
</evidence>
<dbReference type="AlphaFoldDB" id="A0A7R6PIA7"/>
<accession>A0A7R6PIA7</accession>
<dbReference type="PANTHER" id="PTHR43222:SF2">
    <property type="entry name" value="NUDIX HYDROLASE 23, CHLOROPLASTIC"/>
    <property type="match status" value="1"/>
</dbReference>
<dbReference type="OrthoDB" id="5417595at2"/>
<dbReference type="CDD" id="cd04511">
    <property type="entry name" value="NUDIX_Hydrolase"/>
    <property type="match status" value="1"/>
</dbReference>